<protein>
    <recommendedName>
        <fullName evidence="3">Pentapeptide repeat-containing protein</fullName>
    </recommendedName>
</protein>
<gene>
    <name evidence="1" type="ORF">CKM354_000040400</name>
</gene>
<accession>A0A9P3C3T5</accession>
<comment type="caution">
    <text evidence="1">The sequence shown here is derived from an EMBL/GenBank/DDBJ whole genome shotgun (WGS) entry which is preliminary data.</text>
</comment>
<dbReference type="Proteomes" id="UP000825890">
    <property type="component" value="Unassembled WGS sequence"/>
</dbReference>
<reference evidence="1 2" key="1">
    <citation type="submission" date="2021-01" db="EMBL/GenBank/DDBJ databases">
        <title>Cercospora kikuchii MAFF 305040 whole genome shotgun sequence.</title>
        <authorList>
            <person name="Kashiwa T."/>
            <person name="Suzuki T."/>
        </authorList>
    </citation>
    <scope>NUCLEOTIDE SEQUENCE [LARGE SCALE GENOMIC DNA]</scope>
    <source>
        <strain evidence="1 2">MAFF 305040</strain>
    </source>
</reference>
<dbReference type="SUPFAM" id="SSF141571">
    <property type="entry name" value="Pentapeptide repeat-like"/>
    <property type="match status" value="2"/>
</dbReference>
<dbReference type="InterPro" id="IPR001646">
    <property type="entry name" value="5peptide_repeat"/>
</dbReference>
<dbReference type="EMBL" id="BOLY01000001">
    <property type="protein sequence ID" value="GIZ36939.1"/>
    <property type="molecule type" value="Genomic_DNA"/>
</dbReference>
<dbReference type="Gene3D" id="2.160.20.80">
    <property type="entry name" value="E3 ubiquitin-protein ligase SopA"/>
    <property type="match status" value="2"/>
</dbReference>
<dbReference type="RefSeq" id="XP_044651426.1">
    <property type="nucleotide sequence ID" value="XM_044795491.1"/>
</dbReference>
<dbReference type="GeneID" id="68285979"/>
<name>A0A9P3C3T5_9PEZI</name>
<evidence type="ECO:0000313" key="1">
    <source>
        <dbReference type="EMBL" id="GIZ36939.1"/>
    </source>
</evidence>
<organism evidence="1 2">
    <name type="scientific">Cercospora kikuchii</name>
    <dbReference type="NCBI Taxonomy" id="84275"/>
    <lineage>
        <taxon>Eukaryota</taxon>
        <taxon>Fungi</taxon>
        <taxon>Dikarya</taxon>
        <taxon>Ascomycota</taxon>
        <taxon>Pezizomycotina</taxon>
        <taxon>Dothideomycetes</taxon>
        <taxon>Dothideomycetidae</taxon>
        <taxon>Mycosphaerellales</taxon>
        <taxon>Mycosphaerellaceae</taxon>
        <taxon>Cercospora</taxon>
    </lineage>
</organism>
<dbReference type="AlphaFoldDB" id="A0A9P3C3T5"/>
<evidence type="ECO:0000313" key="2">
    <source>
        <dbReference type="Proteomes" id="UP000825890"/>
    </source>
</evidence>
<evidence type="ECO:0008006" key="3">
    <source>
        <dbReference type="Google" id="ProtNLM"/>
    </source>
</evidence>
<proteinExistence type="predicted"/>
<dbReference type="Pfam" id="PF13576">
    <property type="entry name" value="Pentapeptide_3"/>
    <property type="match status" value="1"/>
</dbReference>
<sequence length="488" mass="54154">MPSADAARMKGVLGRLAGVDLRDSKLHEDDSGGALIEFLDFKRSLPASASPSLAAPSSGGSFSDLSVQGSVHFTTARPGLVYVQSETSSEIGSPQKNFSSASHITRSTEQVVPSDVPACLDIKFSPILHPPRYGLVIQNHGGDIGGGFINVTFVNCRFDPHQPTIFDNCSIRNTTFNNCDFREVALENVAMDGNTFTNCSFNCTWKNRKLAVNYPSTGETFKDISVHDDIPAEIVAMTKARKEAEDATIANPPPDERHRSGWGNIKGFESAANDSENYNFVEPIVMSNEPHKIPLALGKGLTFDNTPAAGLFITDGYGCRIENVQFIRCTFKNTTFDTCHLVDVVFQDCQFDNASFKEVVIVGRTYQKAWFDGSEWKWRILQATRDPVRNQTYRQGGLDGDHFPRIMLQWGKDQEKKTAFRNRQALITRPATKLQKKRERRDFSAKNAAESMREELGAGEMKKTLIKPRAVGLRKEDIGTTFVTVSFD</sequence>
<dbReference type="OrthoDB" id="3642607at2759"/>
<keyword evidence="2" id="KW-1185">Reference proteome</keyword>